<dbReference type="Proteomes" id="UP000537131">
    <property type="component" value="Unassembled WGS sequence"/>
</dbReference>
<dbReference type="InterPro" id="IPR002293">
    <property type="entry name" value="AA/rel_permease1"/>
</dbReference>
<dbReference type="AlphaFoldDB" id="A0A7Y0EGW2"/>
<protein>
    <submittedName>
        <fullName evidence="6">APC family permease</fullName>
    </submittedName>
</protein>
<keyword evidence="7" id="KW-1185">Reference proteome</keyword>
<dbReference type="Gene3D" id="1.20.1740.10">
    <property type="entry name" value="Amino acid/polyamine transporter I"/>
    <property type="match status" value="1"/>
</dbReference>
<sequence length="614" mass="68136">MLANLKQFLIGKPLKSEEIHHEKYSVFRGLPILSSDAISSVAYAGEEILWVLIPVIGILSYKYLFYVALAIVMLLCILVFSYRQTIDSYPNGGGSYKVSKENLGTTWALIAGSSLTIDYILTVAVSASAGTAAITSAFPKALTHKVIITMLIIIIMGIGNLRGISESSKLFSLPTYLFIAVSVIMIVYGIIKFYILGYTPTQVQAIPEATGNITILLILRAFAGGCTALTGVEAISDGVPNFKEPAQKNAKVVLFFLTLIIMIIFGGISYLATLYKAVPTLDKTVVSQITEQVFGKGIMFYIMQIATTFILIMAANTAFSDLPLLLSFIAKDGYAPRQFLTRGDRLSYSNGIIVLSFAAIFLTVLFKGETHFLLPLYAVGVFISFTLSQTGMVGKWIKSRKAGWRHKAFINGVGALVTLITAIIIGYTKFLHGAWVVFFLIPLIVHLMKNVRKHYDEIAEQLSMENQDLPKFNERKLKHFIVPVGGLNKSVLKTLNYAKCLSDDIVAFHVSVDDEESEKLKRKWEKYNIAVPLVIKKSPYREIKKPLMKYIFSEEYPSSPGDVVTIVMPQFVVSAWWGNILHNQTALILKNTLLREQNIAVITVPYIIKSQKKS</sequence>
<name>A0A7Y0EGW2_9CLOT</name>
<evidence type="ECO:0000313" key="6">
    <source>
        <dbReference type="EMBL" id="NMM63203.1"/>
    </source>
</evidence>
<comment type="caution">
    <text evidence="6">The sequence shown here is derived from an EMBL/GenBank/DDBJ whole genome shotgun (WGS) entry which is preliminary data.</text>
</comment>
<feature type="transmembrane region" description="Helical" evidence="5">
    <location>
        <begin position="146"/>
        <end position="164"/>
    </location>
</feature>
<evidence type="ECO:0000256" key="5">
    <source>
        <dbReference type="SAM" id="Phobius"/>
    </source>
</evidence>
<reference evidence="6 7" key="1">
    <citation type="submission" date="2020-06" db="EMBL/GenBank/DDBJ databases">
        <title>Complete Genome Sequence of Clostridium muelleri sp. nov. P21T, an Acid-Alcohol Producing Acetogen Isolated from Old Hay.</title>
        <authorList>
            <person name="Duncan K.E."/>
            <person name="Tanner R.S."/>
        </authorList>
    </citation>
    <scope>NUCLEOTIDE SEQUENCE [LARGE SCALE GENOMIC DNA]</scope>
    <source>
        <strain evidence="6 7">P21</strain>
    </source>
</reference>
<evidence type="ECO:0000256" key="3">
    <source>
        <dbReference type="ARBA" id="ARBA00022989"/>
    </source>
</evidence>
<dbReference type="EMBL" id="JABBNI010000019">
    <property type="protein sequence ID" value="NMM63203.1"/>
    <property type="molecule type" value="Genomic_DNA"/>
</dbReference>
<evidence type="ECO:0000313" key="7">
    <source>
        <dbReference type="Proteomes" id="UP000537131"/>
    </source>
</evidence>
<evidence type="ECO:0000256" key="2">
    <source>
        <dbReference type="ARBA" id="ARBA00022692"/>
    </source>
</evidence>
<keyword evidence="3 5" id="KW-1133">Transmembrane helix</keyword>
<evidence type="ECO:0000256" key="1">
    <source>
        <dbReference type="ARBA" id="ARBA00004141"/>
    </source>
</evidence>
<organism evidence="6 7">
    <name type="scientific">Clostridium muellerianum</name>
    <dbReference type="NCBI Taxonomy" id="2716538"/>
    <lineage>
        <taxon>Bacteria</taxon>
        <taxon>Bacillati</taxon>
        <taxon>Bacillota</taxon>
        <taxon>Clostridia</taxon>
        <taxon>Eubacteriales</taxon>
        <taxon>Clostridiaceae</taxon>
        <taxon>Clostridium</taxon>
    </lineage>
</organism>
<dbReference type="GO" id="GO:0022857">
    <property type="term" value="F:transmembrane transporter activity"/>
    <property type="evidence" value="ECO:0007669"/>
    <property type="project" value="InterPro"/>
</dbReference>
<dbReference type="Pfam" id="PF13520">
    <property type="entry name" value="AA_permease_2"/>
    <property type="match status" value="1"/>
</dbReference>
<dbReference type="InterPro" id="IPR053153">
    <property type="entry name" value="APC_K+_Transporter"/>
</dbReference>
<feature type="transmembrane region" description="Helical" evidence="5">
    <location>
        <begin position="63"/>
        <end position="82"/>
    </location>
</feature>
<feature type="transmembrane region" description="Helical" evidence="5">
    <location>
        <begin position="176"/>
        <end position="197"/>
    </location>
</feature>
<dbReference type="PANTHER" id="PTHR47704:SF1">
    <property type="entry name" value="POTASSIUM TRANSPORTER KIMA"/>
    <property type="match status" value="1"/>
</dbReference>
<dbReference type="RefSeq" id="WP_169297807.1">
    <property type="nucleotide sequence ID" value="NZ_JABBNI010000019.1"/>
</dbReference>
<evidence type="ECO:0000256" key="4">
    <source>
        <dbReference type="ARBA" id="ARBA00023136"/>
    </source>
</evidence>
<feature type="transmembrane region" description="Helical" evidence="5">
    <location>
        <begin position="408"/>
        <end position="427"/>
    </location>
</feature>
<keyword evidence="2 5" id="KW-0812">Transmembrane</keyword>
<dbReference type="GO" id="GO:0016020">
    <property type="term" value="C:membrane"/>
    <property type="evidence" value="ECO:0007669"/>
    <property type="project" value="UniProtKB-SubCell"/>
</dbReference>
<feature type="transmembrane region" description="Helical" evidence="5">
    <location>
        <begin position="372"/>
        <end position="396"/>
    </location>
</feature>
<feature type="transmembrane region" description="Helical" evidence="5">
    <location>
        <begin position="252"/>
        <end position="278"/>
    </location>
</feature>
<keyword evidence="4 5" id="KW-0472">Membrane</keyword>
<dbReference type="PANTHER" id="PTHR47704">
    <property type="entry name" value="POTASSIUM TRANSPORTER KIMA"/>
    <property type="match status" value="1"/>
</dbReference>
<gene>
    <name evidence="6" type="ORF">HBE96_10935</name>
</gene>
<proteinExistence type="predicted"/>
<comment type="subcellular location">
    <subcellularLocation>
        <location evidence="1">Membrane</location>
        <topology evidence="1">Multi-pass membrane protein</topology>
    </subcellularLocation>
</comment>
<accession>A0A7Y0EGW2</accession>
<feature type="transmembrane region" description="Helical" evidence="5">
    <location>
        <begin position="298"/>
        <end position="326"/>
    </location>
</feature>
<feature type="transmembrane region" description="Helical" evidence="5">
    <location>
        <begin position="433"/>
        <end position="451"/>
    </location>
</feature>
<feature type="transmembrane region" description="Helical" evidence="5">
    <location>
        <begin position="103"/>
        <end position="126"/>
    </location>
</feature>
<feature type="transmembrane region" description="Helical" evidence="5">
    <location>
        <begin position="347"/>
        <end position="366"/>
    </location>
</feature>